<evidence type="ECO:0000313" key="1">
    <source>
        <dbReference type="EMBL" id="CAG8760128.1"/>
    </source>
</evidence>
<feature type="non-terminal residue" evidence="1">
    <location>
        <position position="1"/>
    </location>
</feature>
<proteinExistence type="predicted"/>
<comment type="caution">
    <text evidence="1">The sequence shown here is derived from an EMBL/GenBank/DDBJ whole genome shotgun (WGS) entry which is preliminary data.</text>
</comment>
<protein>
    <submittedName>
        <fullName evidence="1">16784_t:CDS:1</fullName>
    </submittedName>
</protein>
<feature type="non-terminal residue" evidence="1">
    <location>
        <position position="56"/>
    </location>
</feature>
<evidence type="ECO:0000313" key="2">
    <source>
        <dbReference type="Proteomes" id="UP000789920"/>
    </source>
</evidence>
<reference evidence="1" key="1">
    <citation type="submission" date="2021-06" db="EMBL/GenBank/DDBJ databases">
        <authorList>
            <person name="Kallberg Y."/>
            <person name="Tangrot J."/>
            <person name="Rosling A."/>
        </authorList>
    </citation>
    <scope>NUCLEOTIDE SEQUENCE</scope>
    <source>
        <strain evidence="1">MA461A</strain>
    </source>
</reference>
<accession>A0ACA9QSA4</accession>
<name>A0ACA9QSA4_9GLOM</name>
<keyword evidence="2" id="KW-1185">Reference proteome</keyword>
<gene>
    <name evidence="1" type="ORF">RPERSI_LOCUS15144</name>
</gene>
<dbReference type="Proteomes" id="UP000789920">
    <property type="component" value="Unassembled WGS sequence"/>
</dbReference>
<dbReference type="EMBL" id="CAJVQC010035899">
    <property type="protein sequence ID" value="CAG8760128.1"/>
    <property type="molecule type" value="Genomic_DNA"/>
</dbReference>
<organism evidence="1 2">
    <name type="scientific">Racocetra persica</name>
    <dbReference type="NCBI Taxonomy" id="160502"/>
    <lineage>
        <taxon>Eukaryota</taxon>
        <taxon>Fungi</taxon>
        <taxon>Fungi incertae sedis</taxon>
        <taxon>Mucoromycota</taxon>
        <taxon>Glomeromycotina</taxon>
        <taxon>Glomeromycetes</taxon>
        <taxon>Diversisporales</taxon>
        <taxon>Gigasporaceae</taxon>
        <taxon>Racocetra</taxon>
    </lineage>
</organism>
<sequence length="56" mass="6387">KSQDQPSCVSQILQRKLSRIPRLASAETSIQSRSALNDVFNLFSLVTYQDIKEFND</sequence>